<sequence length="154" mass="17677">MGIVQLLTDDSSVFRRSRMWRLRAIKRTTGQLQVAFRSENAAKDVVEGVATCFRQRLTEKVVQQRFIKSLQRQLSSVRDPVKRRRIDALLMFLCATVIGMRDELLRCGWDTPSRLRVLASQAPRIATPLLKTQIVKCWFLGFSGLSVSCRSYIT</sequence>
<gene>
    <name evidence="1" type="ORF">GCK32_001660</name>
</gene>
<evidence type="ECO:0000313" key="2">
    <source>
        <dbReference type="Proteomes" id="UP001331761"/>
    </source>
</evidence>
<evidence type="ECO:0000313" key="1">
    <source>
        <dbReference type="EMBL" id="KAK5982678.1"/>
    </source>
</evidence>
<accession>A0AAN8G7J9</accession>
<comment type="caution">
    <text evidence="1">The sequence shown here is derived from an EMBL/GenBank/DDBJ whole genome shotgun (WGS) entry which is preliminary data.</text>
</comment>
<dbReference type="Proteomes" id="UP001331761">
    <property type="component" value="Unassembled WGS sequence"/>
</dbReference>
<organism evidence="1 2">
    <name type="scientific">Trichostrongylus colubriformis</name>
    <name type="common">Black scour worm</name>
    <dbReference type="NCBI Taxonomy" id="6319"/>
    <lineage>
        <taxon>Eukaryota</taxon>
        <taxon>Metazoa</taxon>
        <taxon>Ecdysozoa</taxon>
        <taxon>Nematoda</taxon>
        <taxon>Chromadorea</taxon>
        <taxon>Rhabditida</taxon>
        <taxon>Rhabditina</taxon>
        <taxon>Rhabditomorpha</taxon>
        <taxon>Strongyloidea</taxon>
        <taxon>Trichostrongylidae</taxon>
        <taxon>Trichostrongylus</taxon>
    </lineage>
</organism>
<keyword evidence="2" id="KW-1185">Reference proteome</keyword>
<dbReference type="EMBL" id="WIXE01004849">
    <property type="protein sequence ID" value="KAK5982678.1"/>
    <property type="molecule type" value="Genomic_DNA"/>
</dbReference>
<dbReference type="AlphaFoldDB" id="A0AAN8G7J9"/>
<protein>
    <submittedName>
        <fullName evidence="1">Uncharacterized protein</fullName>
    </submittedName>
</protein>
<proteinExistence type="predicted"/>
<reference evidence="1 2" key="1">
    <citation type="submission" date="2019-10" db="EMBL/GenBank/DDBJ databases">
        <title>Assembly and Annotation for the nematode Trichostrongylus colubriformis.</title>
        <authorList>
            <person name="Martin J."/>
        </authorList>
    </citation>
    <scope>NUCLEOTIDE SEQUENCE [LARGE SCALE GENOMIC DNA]</scope>
    <source>
        <strain evidence="1">G859</strain>
        <tissue evidence="1">Whole worm</tissue>
    </source>
</reference>
<name>A0AAN8G7J9_TRICO</name>